<reference evidence="1 2" key="1">
    <citation type="journal article" date="2018" name="Front. Plant Sci.">
        <title>Red Clover (Trifolium pratense) and Zigzag Clover (T. medium) - A Picture of Genomic Similarities and Differences.</title>
        <authorList>
            <person name="Dluhosova J."/>
            <person name="Istvanek J."/>
            <person name="Nedelnik J."/>
            <person name="Repkova J."/>
        </authorList>
    </citation>
    <scope>NUCLEOTIDE SEQUENCE [LARGE SCALE GENOMIC DNA]</scope>
    <source>
        <strain evidence="2">cv. 10/8</strain>
        <tissue evidence="1">Leaf</tissue>
    </source>
</reference>
<evidence type="ECO:0000313" key="2">
    <source>
        <dbReference type="Proteomes" id="UP000265520"/>
    </source>
</evidence>
<dbReference type="Proteomes" id="UP000265520">
    <property type="component" value="Unassembled WGS sequence"/>
</dbReference>
<organism evidence="1 2">
    <name type="scientific">Trifolium medium</name>
    <dbReference type="NCBI Taxonomy" id="97028"/>
    <lineage>
        <taxon>Eukaryota</taxon>
        <taxon>Viridiplantae</taxon>
        <taxon>Streptophyta</taxon>
        <taxon>Embryophyta</taxon>
        <taxon>Tracheophyta</taxon>
        <taxon>Spermatophyta</taxon>
        <taxon>Magnoliopsida</taxon>
        <taxon>eudicotyledons</taxon>
        <taxon>Gunneridae</taxon>
        <taxon>Pentapetalae</taxon>
        <taxon>rosids</taxon>
        <taxon>fabids</taxon>
        <taxon>Fabales</taxon>
        <taxon>Fabaceae</taxon>
        <taxon>Papilionoideae</taxon>
        <taxon>50 kb inversion clade</taxon>
        <taxon>NPAAA clade</taxon>
        <taxon>Hologalegina</taxon>
        <taxon>IRL clade</taxon>
        <taxon>Trifolieae</taxon>
        <taxon>Trifolium</taxon>
    </lineage>
</organism>
<proteinExistence type="predicted"/>
<comment type="caution">
    <text evidence="1">The sequence shown here is derived from an EMBL/GenBank/DDBJ whole genome shotgun (WGS) entry which is preliminary data.</text>
</comment>
<name>A0A392RLG4_9FABA</name>
<evidence type="ECO:0000313" key="1">
    <source>
        <dbReference type="EMBL" id="MCI37448.1"/>
    </source>
</evidence>
<dbReference type="AlphaFoldDB" id="A0A392RLG4"/>
<sequence length="65" mass="7183">MTSSVLFIFRSGEWEGSCVPTGAPTLNAGPRPLMAARKQLESHDDQLMLIIPVVGRYNTQGYCDR</sequence>
<accession>A0A392RLG4</accession>
<dbReference type="EMBL" id="LXQA010244764">
    <property type="protein sequence ID" value="MCI37448.1"/>
    <property type="molecule type" value="Genomic_DNA"/>
</dbReference>
<protein>
    <submittedName>
        <fullName evidence="1">Uncharacterized protein</fullName>
    </submittedName>
</protein>
<keyword evidence="2" id="KW-1185">Reference proteome</keyword>